<dbReference type="Proteomes" id="UP000199392">
    <property type="component" value="Unassembled WGS sequence"/>
</dbReference>
<evidence type="ECO:0008006" key="4">
    <source>
        <dbReference type="Google" id="ProtNLM"/>
    </source>
</evidence>
<proteinExistence type="predicted"/>
<sequence length="64" mass="6367">MIHGAMMCGAMMRHAILGAAMLGLAACAAKQPTEAEVLTVACSAGINEACGYLARGMSVTGAPL</sequence>
<protein>
    <recommendedName>
        <fullName evidence="4">Lipoprotein</fullName>
    </recommendedName>
</protein>
<dbReference type="EMBL" id="FOZW01000016">
    <property type="protein sequence ID" value="SFT22295.1"/>
    <property type="molecule type" value="Genomic_DNA"/>
</dbReference>
<accession>A0A1I6W8F7</accession>
<keyword evidence="1" id="KW-0732">Signal</keyword>
<dbReference type="STRING" id="311180.SAMN04488050_11638"/>
<evidence type="ECO:0000256" key="1">
    <source>
        <dbReference type="SAM" id="SignalP"/>
    </source>
</evidence>
<evidence type="ECO:0000313" key="2">
    <source>
        <dbReference type="EMBL" id="SFT22295.1"/>
    </source>
</evidence>
<organism evidence="2 3">
    <name type="scientific">Alloyangia pacifica</name>
    <dbReference type="NCBI Taxonomy" id="311180"/>
    <lineage>
        <taxon>Bacteria</taxon>
        <taxon>Pseudomonadati</taxon>
        <taxon>Pseudomonadota</taxon>
        <taxon>Alphaproteobacteria</taxon>
        <taxon>Rhodobacterales</taxon>
        <taxon>Roseobacteraceae</taxon>
        <taxon>Alloyangia</taxon>
    </lineage>
</organism>
<evidence type="ECO:0000313" key="3">
    <source>
        <dbReference type="Proteomes" id="UP000199392"/>
    </source>
</evidence>
<dbReference type="AlphaFoldDB" id="A0A1I6W8F7"/>
<keyword evidence="3" id="KW-1185">Reference proteome</keyword>
<feature type="chain" id="PRO_5011567679" description="Lipoprotein" evidence="1">
    <location>
        <begin position="26"/>
        <end position="64"/>
    </location>
</feature>
<gene>
    <name evidence="2" type="ORF">SAMN04488050_11638</name>
</gene>
<name>A0A1I6W8F7_9RHOB</name>
<feature type="signal peptide" evidence="1">
    <location>
        <begin position="1"/>
        <end position="25"/>
    </location>
</feature>
<reference evidence="3" key="1">
    <citation type="submission" date="2016-10" db="EMBL/GenBank/DDBJ databases">
        <authorList>
            <person name="Varghese N."/>
            <person name="Submissions S."/>
        </authorList>
    </citation>
    <scope>NUCLEOTIDE SEQUENCE [LARGE SCALE GENOMIC DNA]</scope>
    <source>
        <strain evidence="3">DSM 26894</strain>
    </source>
</reference>